<dbReference type="EMBL" id="BQNB010013968">
    <property type="protein sequence ID" value="GJT22437.1"/>
    <property type="molecule type" value="Genomic_DNA"/>
</dbReference>
<dbReference type="Proteomes" id="UP001151760">
    <property type="component" value="Unassembled WGS sequence"/>
</dbReference>
<evidence type="ECO:0000256" key="1">
    <source>
        <dbReference type="SAM" id="MobiDB-lite"/>
    </source>
</evidence>
<protein>
    <submittedName>
        <fullName evidence="2">Uncharacterized protein</fullName>
    </submittedName>
</protein>
<feature type="region of interest" description="Disordered" evidence="1">
    <location>
        <begin position="564"/>
        <end position="608"/>
    </location>
</feature>
<feature type="region of interest" description="Disordered" evidence="1">
    <location>
        <begin position="98"/>
        <end position="121"/>
    </location>
</feature>
<organism evidence="2 3">
    <name type="scientific">Tanacetum coccineum</name>
    <dbReference type="NCBI Taxonomy" id="301880"/>
    <lineage>
        <taxon>Eukaryota</taxon>
        <taxon>Viridiplantae</taxon>
        <taxon>Streptophyta</taxon>
        <taxon>Embryophyta</taxon>
        <taxon>Tracheophyta</taxon>
        <taxon>Spermatophyta</taxon>
        <taxon>Magnoliopsida</taxon>
        <taxon>eudicotyledons</taxon>
        <taxon>Gunneridae</taxon>
        <taxon>Pentapetalae</taxon>
        <taxon>asterids</taxon>
        <taxon>campanulids</taxon>
        <taxon>Asterales</taxon>
        <taxon>Asteraceae</taxon>
        <taxon>Asteroideae</taxon>
        <taxon>Anthemideae</taxon>
        <taxon>Anthemidinae</taxon>
        <taxon>Tanacetum</taxon>
    </lineage>
</organism>
<feature type="region of interest" description="Disordered" evidence="1">
    <location>
        <begin position="626"/>
        <end position="651"/>
    </location>
</feature>
<proteinExistence type="predicted"/>
<sequence length="886" mass="101116">MHNNIMAAGSKVSSPMFGQEDINNGDQFYGLHFSLLLQQKQYQNEVNDIRAERIAKSANPLALLAAAQPYSDNYYQAPKPQRSYANIIFTRLVHLQTHRQRDRQTSTPHNPESVSEEDMPQAETRCTLQAEQADWLADTDEEIDEQELKQHYCFHGQDSGECLTPDSSNICNNDNQVDQNATECVDERATLANFLANLTLDTEENKTFLKQLNKAYASLTQEFKECKTDLDGTSREAASCRDSCLIALHNKQNELEKVKISSTNIRLETIVRQKEETFQVVIDLIKNSTYFKAFTISADVPEIFMHQFWYSIKKVQGTDSYEFLLANKKCTVNAEVFRTILDICPRVEGVDFINVLDNNTSLTFLIDLSYKGALYKHTNMFVNHMHQPWRTLAAIINKCLSGKTTNIAYQIDHRKEKRSRRENMPYPRFTKIIINHFLKQHKSLTNLNYQHYHTIKDDGIMFIKYSTGQIRPEKSRGKGSQGKKTADDSQETVDVSEESEHEPELARKKTSSKRRVKKKVTLSVDDNIISDDFDAALELAKSISKTKAEEAEVARKVHATHARIVTESVPESAKKKSSGRSSKSVVIQDTPSAPKSKPATLKTKLKGAQSLTLEEQEAADIMQALKESKKTSKRQPGTGGSSEGTGSKPGVLDEFTVVSATLSEGTGIKLWVPDEENDITEEKVILEWGDEQDSEYSDDDKAILGVKSVSVKKLHGYGHLEEIVVKRSDHQLYKFKEGDFVDLHLNDIKDMLLLVVQHKQFHLDGSDIVDFIVALYMFTRSLILKRHVEDLQLGKRVLRADELYKFSDGTLKSVRDEIHHRVLDFRLDYNMEMPTRKWMAVERKRSGLMIELIDKQLREREIIINLERLVGARELEMDYKLMSRAV</sequence>
<keyword evidence="3" id="KW-1185">Reference proteome</keyword>
<feature type="region of interest" description="Disordered" evidence="1">
    <location>
        <begin position="471"/>
        <end position="517"/>
    </location>
</feature>
<name>A0ABQ5C8Q2_9ASTR</name>
<reference evidence="2" key="2">
    <citation type="submission" date="2022-01" db="EMBL/GenBank/DDBJ databases">
        <authorList>
            <person name="Yamashiro T."/>
            <person name="Shiraishi A."/>
            <person name="Satake H."/>
            <person name="Nakayama K."/>
        </authorList>
    </citation>
    <scope>NUCLEOTIDE SEQUENCE</scope>
</reference>
<feature type="compositionally biased region" description="Basic residues" evidence="1">
    <location>
        <begin position="508"/>
        <end position="517"/>
    </location>
</feature>
<accession>A0ABQ5C8Q2</accession>
<comment type="caution">
    <text evidence="2">The sequence shown here is derived from an EMBL/GenBank/DDBJ whole genome shotgun (WGS) entry which is preliminary data.</text>
</comment>
<evidence type="ECO:0000313" key="2">
    <source>
        <dbReference type="EMBL" id="GJT22437.1"/>
    </source>
</evidence>
<gene>
    <name evidence="2" type="ORF">Tco_0892374</name>
</gene>
<evidence type="ECO:0000313" key="3">
    <source>
        <dbReference type="Proteomes" id="UP001151760"/>
    </source>
</evidence>
<reference evidence="2" key="1">
    <citation type="journal article" date="2022" name="Int. J. Mol. Sci.">
        <title>Draft Genome of Tanacetum Coccineum: Genomic Comparison of Closely Related Tanacetum-Family Plants.</title>
        <authorList>
            <person name="Yamashiro T."/>
            <person name="Shiraishi A."/>
            <person name="Nakayama K."/>
            <person name="Satake H."/>
        </authorList>
    </citation>
    <scope>NUCLEOTIDE SEQUENCE</scope>
</reference>
<feature type="compositionally biased region" description="Acidic residues" evidence="1">
    <location>
        <begin position="488"/>
        <end position="501"/>
    </location>
</feature>